<evidence type="ECO:0000313" key="2">
    <source>
        <dbReference type="Proteomes" id="UP001281761"/>
    </source>
</evidence>
<protein>
    <submittedName>
        <fullName evidence="1">Heat shock protein beta-11</fullName>
    </submittedName>
</protein>
<dbReference type="Proteomes" id="UP001281761">
    <property type="component" value="Unassembled WGS sequence"/>
</dbReference>
<dbReference type="Gene3D" id="2.60.120.260">
    <property type="entry name" value="Galactose-binding domain-like"/>
    <property type="match status" value="1"/>
</dbReference>
<dbReference type="InterPro" id="IPR008979">
    <property type="entry name" value="Galactose-bd-like_sf"/>
</dbReference>
<dbReference type="EMBL" id="JARBJD010000023">
    <property type="protein sequence ID" value="KAK2960414.1"/>
    <property type="molecule type" value="Genomic_DNA"/>
</dbReference>
<dbReference type="PANTHER" id="PTHR33906:SF1">
    <property type="entry name" value="INTRAFLAGELLAR TRANSPORT PROTEIN 25 HOMOLOG"/>
    <property type="match status" value="1"/>
</dbReference>
<dbReference type="InterPro" id="IPR033558">
    <property type="entry name" value="IFT25"/>
</dbReference>
<organism evidence="1 2">
    <name type="scientific">Blattamonas nauphoetae</name>
    <dbReference type="NCBI Taxonomy" id="2049346"/>
    <lineage>
        <taxon>Eukaryota</taxon>
        <taxon>Metamonada</taxon>
        <taxon>Preaxostyla</taxon>
        <taxon>Oxymonadida</taxon>
        <taxon>Blattamonas</taxon>
    </lineage>
</organism>
<keyword evidence="1" id="KW-0346">Stress response</keyword>
<reference evidence="1 2" key="1">
    <citation type="journal article" date="2022" name="bioRxiv">
        <title>Genomics of Preaxostyla Flagellates Illuminates Evolutionary Transitions and the Path Towards Mitochondrial Loss.</title>
        <authorList>
            <person name="Novak L.V.F."/>
            <person name="Treitli S.C."/>
            <person name="Pyrih J."/>
            <person name="Halakuc P."/>
            <person name="Pipaliya S.V."/>
            <person name="Vacek V."/>
            <person name="Brzon O."/>
            <person name="Soukal P."/>
            <person name="Eme L."/>
            <person name="Dacks J.B."/>
            <person name="Karnkowska A."/>
            <person name="Elias M."/>
            <person name="Hampl V."/>
        </authorList>
    </citation>
    <scope>NUCLEOTIDE SEQUENCE [LARGE SCALE GENOMIC DNA]</scope>
    <source>
        <strain evidence="1">NAU3</strain>
        <tissue evidence="1">Gut</tissue>
    </source>
</reference>
<evidence type="ECO:0000313" key="1">
    <source>
        <dbReference type="EMBL" id="KAK2960414.1"/>
    </source>
</evidence>
<proteinExistence type="predicted"/>
<accession>A0ABQ9Y9P3</accession>
<gene>
    <name evidence="1" type="ORF">BLNAU_4631</name>
</gene>
<dbReference type="PANTHER" id="PTHR33906">
    <property type="entry name" value="INTRAFLAGELLAR TRANSPORT PROTEIN 25 HOMOLOG"/>
    <property type="match status" value="1"/>
</dbReference>
<dbReference type="SUPFAM" id="SSF49785">
    <property type="entry name" value="Galactose-binding domain-like"/>
    <property type="match status" value="1"/>
</dbReference>
<comment type="caution">
    <text evidence="1">The sequence shown here is derived from an EMBL/GenBank/DDBJ whole genome shotgun (WGS) entry which is preliminary data.</text>
</comment>
<keyword evidence="2" id="KW-1185">Reference proteome</keyword>
<name>A0ABQ9Y9P3_9EUKA</name>
<sequence length="131" mass="14887">MSTDLALQSNKSNITFCSSNHSQFPADAMIDGDDKTFWISTGLFPQIVRLTFPNTVQCRQIQFLSTNIKSFSILSISKDNEQTVIFQDSLKQTPSQLQRFSQDLNVTMNELEIQVDSGHDAFISIHHLRVF</sequence>